<dbReference type="STRING" id="1122204.SAMN05421781_0533"/>
<name>A0A1H2R194_9BACI</name>
<dbReference type="RefSeq" id="WP_079476428.1">
    <property type="nucleotide sequence ID" value="NZ_FNNC01000001.1"/>
</dbReference>
<gene>
    <name evidence="1" type="ORF">SAMN05421781_0533</name>
</gene>
<organism evidence="1 2">
    <name type="scientific">Marinococcus luteus</name>
    <dbReference type="NCBI Taxonomy" id="1122204"/>
    <lineage>
        <taxon>Bacteria</taxon>
        <taxon>Bacillati</taxon>
        <taxon>Bacillota</taxon>
        <taxon>Bacilli</taxon>
        <taxon>Bacillales</taxon>
        <taxon>Bacillaceae</taxon>
        <taxon>Marinococcus</taxon>
    </lineage>
</organism>
<dbReference type="EMBL" id="FNNC01000001">
    <property type="protein sequence ID" value="SDW12644.1"/>
    <property type="molecule type" value="Genomic_DNA"/>
</dbReference>
<proteinExistence type="predicted"/>
<dbReference type="Proteomes" id="UP000199488">
    <property type="component" value="Unassembled WGS sequence"/>
</dbReference>
<evidence type="ECO:0000313" key="2">
    <source>
        <dbReference type="Proteomes" id="UP000199488"/>
    </source>
</evidence>
<protein>
    <submittedName>
        <fullName evidence="1">Uncharacterized protein</fullName>
    </submittedName>
</protein>
<dbReference type="AlphaFoldDB" id="A0A1H2R194"/>
<sequence length="68" mass="7862">MYTSIIFFIEDGDRLIVPKSNETPSVDEIIEKLKKGKKQDLKMSEAFSEWFNTEVECKKVTSVSVNFI</sequence>
<reference evidence="1 2" key="1">
    <citation type="submission" date="2016-10" db="EMBL/GenBank/DDBJ databases">
        <authorList>
            <person name="de Groot N.N."/>
        </authorList>
    </citation>
    <scope>NUCLEOTIDE SEQUENCE [LARGE SCALE GENOMIC DNA]</scope>
    <source>
        <strain evidence="1 2">DSM 23126</strain>
    </source>
</reference>
<evidence type="ECO:0000313" key="1">
    <source>
        <dbReference type="EMBL" id="SDW12644.1"/>
    </source>
</evidence>
<keyword evidence="2" id="KW-1185">Reference proteome</keyword>
<accession>A0A1H2R194</accession>